<feature type="transmembrane region" description="Helical" evidence="1">
    <location>
        <begin position="31"/>
        <end position="51"/>
    </location>
</feature>
<dbReference type="EMBL" id="RJKE01000001">
    <property type="protein sequence ID" value="ROO91035.1"/>
    <property type="molecule type" value="Genomic_DNA"/>
</dbReference>
<evidence type="ECO:0000256" key="1">
    <source>
        <dbReference type="SAM" id="Phobius"/>
    </source>
</evidence>
<keyword evidence="1" id="KW-1133">Transmembrane helix</keyword>
<feature type="transmembrane region" description="Helical" evidence="1">
    <location>
        <begin position="388"/>
        <end position="412"/>
    </location>
</feature>
<name>A0A3N1DBY6_9ACTN</name>
<keyword evidence="1" id="KW-0472">Membrane</keyword>
<feature type="transmembrane region" description="Helical" evidence="1">
    <location>
        <begin position="424"/>
        <end position="443"/>
    </location>
</feature>
<feature type="transmembrane region" description="Helical" evidence="1">
    <location>
        <begin position="449"/>
        <end position="470"/>
    </location>
</feature>
<comment type="caution">
    <text evidence="2">The sequence shown here is derived from an EMBL/GenBank/DDBJ whole genome shotgun (WGS) entry which is preliminary data.</text>
</comment>
<protein>
    <submittedName>
        <fullName evidence="2">Uncharacterized protein</fullName>
    </submittedName>
</protein>
<dbReference type="Proteomes" id="UP000272400">
    <property type="component" value="Unassembled WGS sequence"/>
</dbReference>
<feature type="transmembrane region" description="Helical" evidence="1">
    <location>
        <begin position="364"/>
        <end position="382"/>
    </location>
</feature>
<keyword evidence="1" id="KW-0812">Transmembrane</keyword>
<keyword evidence="3" id="KW-1185">Reference proteome</keyword>
<evidence type="ECO:0000313" key="2">
    <source>
        <dbReference type="EMBL" id="ROO91035.1"/>
    </source>
</evidence>
<gene>
    <name evidence="2" type="ORF">EDD29_8778</name>
</gene>
<feature type="transmembrane region" description="Helical" evidence="1">
    <location>
        <begin position="339"/>
        <end position="357"/>
    </location>
</feature>
<feature type="transmembrane region" description="Helical" evidence="1">
    <location>
        <begin position="128"/>
        <end position="147"/>
    </location>
</feature>
<accession>A0A3N1DBY6</accession>
<evidence type="ECO:0000313" key="3">
    <source>
        <dbReference type="Proteomes" id="UP000272400"/>
    </source>
</evidence>
<feature type="transmembrane region" description="Helical" evidence="1">
    <location>
        <begin position="100"/>
        <end position="116"/>
    </location>
</feature>
<dbReference type="AlphaFoldDB" id="A0A3N1DBY6"/>
<feature type="transmembrane region" description="Helical" evidence="1">
    <location>
        <begin position="58"/>
        <end position="80"/>
    </location>
</feature>
<sequence length="485" mass="50210">MTAGAVAVLALNDHLLKPAFPGVLTGKLSDVAGLVFAPALLALAFAVSGWAGRRTAAWSVVLTGIGFALVKATSAGADAASALWTAVAGPSVVLADPTDLLALPALGLSWAVHLRTRGREDGAPPIRFVRVLVVVPLAVLATAATSAPPHRSLTDVRVVDGRLVVSDGVAVASRDGGRTWEPADPSERPWTVPVPPTFPVSPSMSATPSPGPDLVLQKSACVPSEPAHCYRVVSGRLAVQETLDGRTWRTSWEISEGRRDFLRREALGRGLDPRIASSDLAVQEVPGGHVVAVANLGDGLALRNVEGDWRRLGFPKIVDRRLAPVAEWQVPELADSRAYRYRAAFTGLIVLALALGAGLRADPALKWGVPLTVLGAALGVMLHSLDLLAVLAAPVALGLVVAGLVLLTVAVITTPDARRAKATAPVALVTGVLTLLPLSAWAMGVLDHFRIAALATVLLGGLGVAAAYLVGRAVGMPREGGPPVR</sequence>
<proteinExistence type="predicted"/>
<organism evidence="2 3">
    <name type="scientific">Actinocorallia herbida</name>
    <dbReference type="NCBI Taxonomy" id="58109"/>
    <lineage>
        <taxon>Bacteria</taxon>
        <taxon>Bacillati</taxon>
        <taxon>Actinomycetota</taxon>
        <taxon>Actinomycetes</taxon>
        <taxon>Streptosporangiales</taxon>
        <taxon>Thermomonosporaceae</taxon>
        <taxon>Actinocorallia</taxon>
    </lineage>
</organism>
<reference evidence="2 3" key="1">
    <citation type="submission" date="2018-11" db="EMBL/GenBank/DDBJ databases">
        <title>Sequencing the genomes of 1000 actinobacteria strains.</title>
        <authorList>
            <person name="Klenk H.-P."/>
        </authorList>
    </citation>
    <scope>NUCLEOTIDE SEQUENCE [LARGE SCALE GENOMIC DNA]</scope>
    <source>
        <strain evidence="2 3">DSM 44254</strain>
    </source>
</reference>